<sequence length="291" mass="30751">MLFNEWSLVIFTILVQTAIGMLLVSEVARVISPSSVSKSFSWQLPTISLVTGASLLFSLGHLGTPMHSVYTILNAGSSWLSREILATGGFFVSVVALAVIRMKSPEAKATGVSVAASILGLVTVFVMSRVYMLQTVPVWDSISTMLGFYGTMLILGSIAGGVLFGIQTNKGDELKKGDHIRIAGAFIVAAILGLGLKFIGIPLDMISLDATNNLGVSGIDILTSGGTFLFVACVALTFLGTAVFAWGIYKIIASNEMSAMTNLSLCAFGLVLAGEIVARLMFYGTYLRIGL</sequence>
<feature type="transmembrane region" description="Helical" evidence="1">
    <location>
        <begin position="180"/>
        <end position="201"/>
    </location>
</feature>
<dbReference type="InterPro" id="IPR007059">
    <property type="entry name" value="DmsC"/>
</dbReference>
<feature type="transmembrane region" description="Helical" evidence="1">
    <location>
        <begin position="6"/>
        <end position="28"/>
    </location>
</feature>
<evidence type="ECO:0000313" key="3">
    <source>
        <dbReference type="Proteomes" id="UP001317742"/>
    </source>
</evidence>
<dbReference type="PANTHER" id="PTHR38095">
    <property type="entry name" value="ANAEROBIC DIMETHYL SULFOXIDE REDUCTASE CHAIN YNFH"/>
    <property type="match status" value="1"/>
</dbReference>
<organism evidence="2 3">
    <name type="scientific">Pseudodesulfovibrio nedwellii</name>
    <dbReference type="NCBI Taxonomy" id="2973072"/>
    <lineage>
        <taxon>Bacteria</taxon>
        <taxon>Pseudomonadati</taxon>
        <taxon>Thermodesulfobacteriota</taxon>
        <taxon>Desulfovibrionia</taxon>
        <taxon>Desulfovibrionales</taxon>
        <taxon>Desulfovibrionaceae</taxon>
    </lineage>
</organism>
<feature type="transmembrane region" description="Helical" evidence="1">
    <location>
        <begin position="112"/>
        <end position="134"/>
    </location>
</feature>
<dbReference type="Proteomes" id="UP001317742">
    <property type="component" value="Chromosome"/>
</dbReference>
<name>A0ABM8AW98_9BACT</name>
<dbReference type="RefSeq" id="WP_281761669.1">
    <property type="nucleotide sequence ID" value="NZ_AP026709.1"/>
</dbReference>
<evidence type="ECO:0000313" key="2">
    <source>
        <dbReference type="EMBL" id="BDQ35737.1"/>
    </source>
</evidence>
<keyword evidence="1" id="KW-0472">Membrane</keyword>
<keyword evidence="1" id="KW-0812">Transmembrane</keyword>
<accession>A0ABM8AW98</accession>
<dbReference type="EMBL" id="AP026709">
    <property type="protein sequence ID" value="BDQ35737.1"/>
    <property type="molecule type" value="Genomic_DNA"/>
</dbReference>
<proteinExistence type="predicted"/>
<keyword evidence="3" id="KW-1185">Reference proteome</keyword>
<keyword evidence="1" id="KW-1133">Transmembrane helix</keyword>
<dbReference type="PANTHER" id="PTHR38095:SF1">
    <property type="entry name" value="ANAEROBIC DIMETHYL SULFOXIDE REDUCTASE CHAIN YNFH"/>
    <property type="match status" value="1"/>
</dbReference>
<feature type="transmembrane region" description="Helical" evidence="1">
    <location>
        <begin position="261"/>
        <end position="282"/>
    </location>
</feature>
<protein>
    <submittedName>
        <fullName evidence="2">DMSO reductase subunit C</fullName>
    </submittedName>
</protein>
<gene>
    <name evidence="2" type="ORF">SYK_00970</name>
</gene>
<feature type="transmembrane region" description="Helical" evidence="1">
    <location>
        <begin position="40"/>
        <end position="59"/>
    </location>
</feature>
<evidence type="ECO:0000256" key="1">
    <source>
        <dbReference type="SAM" id="Phobius"/>
    </source>
</evidence>
<dbReference type="Pfam" id="PF04976">
    <property type="entry name" value="DmsC"/>
    <property type="match status" value="1"/>
</dbReference>
<feature type="transmembrane region" description="Helical" evidence="1">
    <location>
        <begin position="146"/>
        <end position="168"/>
    </location>
</feature>
<feature type="transmembrane region" description="Helical" evidence="1">
    <location>
        <begin position="221"/>
        <end position="249"/>
    </location>
</feature>
<reference evidence="2 3" key="1">
    <citation type="submission" date="2022-08" db="EMBL/GenBank/DDBJ databases">
        <title>Genome Sequence of the sulphate-reducing bacterium, Pseudodesulfovibrio sp. SYK.</title>
        <authorList>
            <person name="Kondo R."/>
            <person name="Kataoka T."/>
        </authorList>
    </citation>
    <scope>NUCLEOTIDE SEQUENCE [LARGE SCALE GENOMIC DNA]</scope>
    <source>
        <strain evidence="2 3">SYK</strain>
    </source>
</reference>
<feature type="transmembrane region" description="Helical" evidence="1">
    <location>
        <begin position="79"/>
        <end position="100"/>
    </location>
</feature>